<reference evidence="1" key="1">
    <citation type="submission" date="2021-02" db="EMBL/GenBank/DDBJ databases">
        <authorList>
            <person name="Nowell W R."/>
        </authorList>
    </citation>
    <scope>NUCLEOTIDE SEQUENCE</scope>
</reference>
<proteinExistence type="predicted"/>
<name>A0A815K4J6_9BILA</name>
<evidence type="ECO:0008006" key="3">
    <source>
        <dbReference type="Google" id="ProtNLM"/>
    </source>
</evidence>
<dbReference type="Proteomes" id="UP000663855">
    <property type="component" value="Unassembled WGS sequence"/>
</dbReference>
<dbReference type="EMBL" id="CAJNOV010010013">
    <property type="protein sequence ID" value="CAF1385048.1"/>
    <property type="molecule type" value="Genomic_DNA"/>
</dbReference>
<accession>A0A815K4J6</accession>
<organism evidence="1 2">
    <name type="scientific">Rotaria magnacalcarata</name>
    <dbReference type="NCBI Taxonomy" id="392030"/>
    <lineage>
        <taxon>Eukaryota</taxon>
        <taxon>Metazoa</taxon>
        <taxon>Spiralia</taxon>
        <taxon>Gnathifera</taxon>
        <taxon>Rotifera</taxon>
        <taxon>Eurotatoria</taxon>
        <taxon>Bdelloidea</taxon>
        <taxon>Philodinida</taxon>
        <taxon>Philodinidae</taxon>
        <taxon>Rotaria</taxon>
    </lineage>
</organism>
<sequence>MSTYVHFEDLSNEIFFEIFDYLHALDIFASFTSLNERISSILQLIPLRIVVSNNNTRQQIKFLSSHLTCHDHQVISINIDNIRDNSSVINFLFSRHNFINLQSCVFRSMKPTTKFENVMQQMKNLNRLVVFRIYDNHDNLNESSKYDFTQTILMHQSSCLRSIVLQAPYDYLDVSNYKLLPSNLLSLSLYMRSSSATVSVHSIISILRFCNRIQNLEITISHDSLIANNNVNSTQTPSYNDNDLPRLTQLKHFNFKVFAICDSRLISYILRCMPNLIRFHFNLAIRKAEWTFPGELLDGHVWKQMLELHVPYLSEFDFHMAIFKKIPELDLDIIVNSFECIVETYSDWHMIIDRWRYNYIYGEEFVMLRTLNYEKHKSNINITIPFIFCDSFETRSTITTIDHHRFYSNQEQLKIYLTSRTPLVTWSLPLFQQVTALSIFIPKKRLSLSNTLFNIFKFRETNDDDVQEHLSYLSRFVYLPNITEIVFGPNVDVSGWKDIPFILQACPYLPNITEIVFGPNVDVSGWKDIPFILHACPNITNLIINTRLLVSKLIDDQSLISVFKKIKMIESIAQKIYFPSNFAWKFVQCFPSLSHIELQVFSFDNCVFIIDIFLTHLKNLSYIKINFYQHTLLEDPFSRDYIIDKRRQLSPTNMIDEQMIGVKRDGETVEIWLS</sequence>
<dbReference type="InterPro" id="IPR032675">
    <property type="entry name" value="LRR_dom_sf"/>
</dbReference>
<dbReference type="AlphaFoldDB" id="A0A815K4J6"/>
<gene>
    <name evidence="1" type="ORF">CJN711_LOCUS21150</name>
</gene>
<protein>
    <recommendedName>
        <fullName evidence="3">F-box domain-containing protein</fullName>
    </recommendedName>
</protein>
<evidence type="ECO:0000313" key="1">
    <source>
        <dbReference type="EMBL" id="CAF1385048.1"/>
    </source>
</evidence>
<dbReference type="Gene3D" id="3.80.10.10">
    <property type="entry name" value="Ribonuclease Inhibitor"/>
    <property type="match status" value="1"/>
</dbReference>
<comment type="caution">
    <text evidence="1">The sequence shown here is derived from an EMBL/GenBank/DDBJ whole genome shotgun (WGS) entry which is preliminary data.</text>
</comment>
<evidence type="ECO:0000313" key="2">
    <source>
        <dbReference type="Proteomes" id="UP000663855"/>
    </source>
</evidence>